<evidence type="ECO:0000256" key="1">
    <source>
        <dbReference type="SAM" id="Phobius"/>
    </source>
</evidence>
<reference evidence="3" key="1">
    <citation type="journal article" date="2019" name="Int. J. Syst. Evol. Microbiol.">
        <title>The Global Catalogue of Microorganisms (GCM) 10K type strain sequencing project: providing services to taxonomists for standard genome sequencing and annotation.</title>
        <authorList>
            <consortium name="The Broad Institute Genomics Platform"/>
            <consortium name="The Broad Institute Genome Sequencing Center for Infectious Disease"/>
            <person name="Wu L."/>
            <person name="Ma J."/>
        </authorList>
    </citation>
    <scope>NUCLEOTIDE SEQUENCE [LARGE SCALE GENOMIC DNA]</scope>
    <source>
        <strain evidence="3">KCTC 42248</strain>
    </source>
</reference>
<evidence type="ECO:0008006" key="4">
    <source>
        <dbReference type="Google" id="ProtNLM"/>
    </source>
</evidence>
<keyword evidence="1" id="KW-0812">Transmembrane</keyword>
<organism evidence="2 3">
    <name type="scientific">Sphingobacterium corticis</name>
    <dbReference type="NCBI Taxonomy" id="1812823"/>
    <lineage>
        <taxon>Bacteria</taxon>
        <taxon>Pseudomonadati</taxon>
        <taxon>Bacteroidota</taxon>
        <taxon>Sphingobacteriia</taxon>
        <taxon>Sphingobacteriales</taxon>
        <taxon>Sphingobacteriaceae</taxon>
        <taxon>Sphingobacterium</taxon>
    </lineage>
</organism>
<keyword evidence="1" id="KW-0472">Membrane</keyword>
<evidence type="ECO:0000313" key="3">
    <source>
        <dbReference type="Proteomes" id="UP001597393"/>
    </source>
</evidence>
<proteinExistence type="predicted"/>
<feature type="transmembrane region" description="Helical" evidence="1">
    <location>
        <begin position="66"/>
        <end position="84"/>
    </location>
</feature>
<evidence type="ECO:0000313" key="2">
    <source>
        <dbReference type="EMBL" id="MFD2598242.1"/>
    </source>
</evidence>
<protein>
    <recommendedName>
        <fullName evidence="4">DUF3325 domain-containing protein</fullName>
    </recommendedName>
</protein>
<keyword evidence="1" id="KW-1133">Transmembrane helix</keyword>
<name>A0ABW5NH04_9SPHI</name>
<keyword evidence="3" id="KW-1185">Reference proteome</keyword>
<gene>
    <name evidence="2" type="ORF">ACFSQ3_04695</name>
</gene>
<dbReference type="Proteomes" id="UP001597393">
    <property type="component" value="Unassembled WGS sequence"/>
</dbReference>
<sequence>MITTSCLLFFTGFVVWMSTSKRLVWPDKPAILLQLQRVRFSKTLGSILFLAAAALCIQTLGWASGLFATIVILMTMASVCVLFFPLSWLKAQYVAIIYLICLLFEVL</sequence>
<dbReference type="RefSeq" id="WP_380867984.1">
    <property type="nucleotide sequence ID" value="NZ_JBHUMA010000004.1"/>
</dbReference>
<feature type="transmembrane region" description="Helical" evidence="1">
    <location>
        <begin position="44"/>
        <end position="61"/>
    </location>
</feature>
<dbReference type="EMBL" id="JBHUMA010000004">
    <property type="protein sequence ID" value="MFD2598242.1"/>
    <property type="molecule type" value="Genomic_DNA"/>
</dbReference>
<comment type="caution">
    <text evidence="2">The sequence shown here is derived from an EMBL/GenBank/DDBJ whole genome shotgun (WGS) entry which is preliminary data.</text>
</comment>
<accession>A0ABW5NH04</accession>